<reference evidence="2" key="1">
    <citation type="journal article" date="2019" name="Sci. Rep.">
        <title>Draft genome of Tanacetum cinerariifolium, the natural source of mosquito coil.</title>
        <authorList>
            <person name="Yamashiro T."/>
            <person name="Shiraishi A."/>
            <person name="Satake H."/>
            <person name="Nakayama K."/>
        </authorList>
    </citation>
    <scope>NUCLEOTIDE SEQUENCE</scope>
</reference>
<protein>
    <submittedName>
        <fullName evidence="2">Putative Gag-Pol polyprotein</fullName>
    </submittedName>
</protein>
<evidence type="ECO:0000259" key="1">
    <source>
        <dbReference type="Pfam" id="PF07727"/>
    </source>
</evidence>
<gene>
    <name evidence="2" type="ORF">Tci_906966</name>
</gene>
<dbReference type="AlphaFoldDB" id="A0A699VI85"/>
<accession>A0A699VI85</accession>
<dbReference type="InterPro" id="IPR013103">
    <property type="entry name" value="RVT_2"/>
</dbReference>
<evidence type="ECO:0000313" key="2">
    <source>
        <dbReference type="EMBL" id="GFD34997.1"/>
    </source>
</evidence>
<organism evidence="2">
    <name type="scientific">Tanacetum cinerariifolium</name>
    <name type="common">Dalmatian daisy</name>
    <name type="synonym">Chrysanthemum cinerariifolium</name>
    <dbReference type="NCBI Taxonomy" id="118510"/>
    <lineage>
        <taxon>Eukaryota</taxon>
        <taxon>Viridiplantae</taxon>
        <taxon>Streptophyta</taxon>
        <taxon>Embryophyta</taxon>
        <taxon>Tracheophyta</taxon>
        <taxon>Spermatophyta</taxon>
        <taxon>Magnoliopsida</taxon>
        <taxon>eudicotyledons</taxon>
        <taxon>Gunneridae</taxon>
        <taxon>Pentapetalae</taxon>
        <taxon>asterids</taxon>
        <taxon>campanulids</taxon>
        <taxon>Asterales</taxon>
        <taxon>Asteraceae</taxon>
        <taxon>Asteroideae</taxon>
        <taxon>Anthemideae</taxon>
        <taxon>Anthemidinae</taxon>
        <taxon>Tanacetum</taxon>
    </lineage>
</organism>
<comment type="caution">
    <text evidence="2">The sequence shown here is derived from an EMBL/GenBank/DDBJ whole genome shotgun (WGS) entry which is preliminary data.</text>
</comment>
<proteinExistence type="predicted"/>
<dbReference type="Pfam" id="PF07727">
    <property type="entry name" value="RVT_2"/>
    <property type="match status" value="1"/>
</dbReference>
<dbReference type="EMBL" id="BKCJ011453278">
    <property type="protein sequence ID" value="GFD34997.1"/>
    <property type="molecule type" value="Genomic_DNA"/>
</dbReference>
<feature type="domain" description="Reverse transcriptase Ty1/copia-type" evidence="1">
    <location>
        <begin position="1"/>
        <end position="68"/>
    </location>
</feature>
<name>A0A699VI85_TANCI</name>
<sequence length="71" mass="8165">MDVKMASLNGLRKEEVYVTQPDGFVDPDHPEKVYHLRKALYGLKQASSAWYDELSNFLMSKGFTKVDLRCP</sequence>